<dbReference type="PANTHER" id="PTHR47466:SF1">
    <property type="entry name" value="METALLOPROTEASE MEP1 (AFU_ORTHOLOGUE AFUA_1G07730)-RELATED"/>
    <property type="match status" value="1"/>
</dbReference>
<feature type="domain" description="Peptidase M43 pregnancy-associated plasma-A" evidence="9">
    <location>
        <begin position="88"/>
        <end position="176"/>
    </location>
</feature>
<keyword evidence="7" id="KW-0482">Metalloprotease</keyword>
<evidence type="ECO:0000313" key="10">
    <source>
        <dbReference type="EMBL" id="KAK5105783.1"/>
    </source>
</evidence>
<dbReference type="EMBL" id="JAVRRA010025850">
    <property type="protein sequence ID" value="KAK5105783.1"/>
    <property type="molecule type" value="Genomic_DNA"/>
</dbReference>
<evidence type="ECO:0000256" key="1">
    <source>
        <dbReference type="ARBA" id="ARBA00008721"/>
    </source>
</evidence>
<evidence type="ECO:0000256" key="4">
    <source>
        <dbReference type="ARBA" id="ARBA00022729"/>
    </source>
</evidence>
<dbReference type="SUPFAM" id="SSF55486">
    <property type="entry name" value="Metalloproteases ('zincins'), catalytic domain"/>
    <property type="match status" value="1"/>
</dbReference>
<keyword evidence="11" id="KW-1185">Reference proteome</keyword>
<evidence type="ECO:0000256" key="6">
    <source>
        <dbReference type="ARBA" id="ARBA00022833"/>
    </source>
</evidence>
<keyword evidence="3" id="KW-0479">Metal-binding</keyword>
<evidence type="ECO:0000256" key="7">
    <source>
        <dbReference type="ARBA" id="ARBA00023049"/>
    </source>
</evidence>
<dbReference type="InterPro" id="IPR024079">
    <property type="entry name" value="MetalloPept_cat_dom_sf"/>
</dbReference>
<feature type="non-terminal residue" evidence="10">
    <location>
        <position position="1"/>
    </location>
</feature>
<evidence type="ECO:0000256" key="3">
    <source>
        <dbReference type="ARBA" id="ARBA00022723"/>
    </source>
</evidence>
<dbReference type="Gene3D" id="3.40.390.10">
    <property type="entry name" value="Collagenase (Catalytic Domain)"/>
    <property type="match status" value="1"/>
</dbReference>
<keyword evidence="2" id="KW-0645">Protease</keyword>
<comment type="caution">
    <text evidence="10">The sequence shown here is derived from an EMBL/GenBank/DDBJ whole genome shotgun (WGS) entry which is preliminary data.</text>
</comment>
<evidence type="ECO:0000259" key="9">
    <source>
        <dbReference type="Pfam" id="PF05572"/>
    </source>
</evidence>
<keyword evidence="4" id="KW-0732">Signal</keyword>
<evidence type="ECO:0000256" key="2">
    <source>
        <dbReference type="ARBA" id="ARBA00022670"/>
    </source>
</evidence>
<evidence type="ECO:0000313" key="11">
    <source>
        <dbReference type="Proteomes" id="UP001357485"/>
    </source>
</evidence>
<evidence type="ECO:0000256" key="8">
    <source>
        <dbReference type="ARBA" id="ARBA00023157"/>
    </source>
</evidence>
<dbReference type="Pfam" id="PF05572">
    <property type="entry name" value="Peptidase_M43"/>
    <property type="match status" value="1"/>
</dbReference>
<accession>A0ABR0KQA7</accession>
<name>A0ABR0KQA7_9PEZI</name>
<dbReference type="Proteomes" id="UP001357485">
    <property type="component" value="Unassembled WGS sequence"/>
</dbReference>
<comment type="similarity">
    <text evidence="1">Belongs to the peptidase M43B family.</text>
</comment>
<protein>
    <recommendedName>
        <fullName evidence="9">Peptidase M43 pregnancy-associated plasma-A domain-containing protein</fullName>
    </recommendedName>
</protein>
<evidence type="ECO:0000256" key="5">
    <source>
        <dbReference type="ARBA" id="ARBA00022801"/>
    </source>
</evidence>
<organism evidence="10 11">
    <name type="scientific">Cryomyces antarcticus</name>
    <dbReference type="NCBI Taxonomy" id="329879"/>
    <lineage>
        <taxon>Eukaryota</taxon>
        <taxon>Fungi</taxon>
        <taxon>Dikarya</taxon>
        <taxon>Ascomycota</taxon>
        <taxon>Pezizomycotina</taxon>
        <taxon>Dothideomycetes</taxon>
        <taxon>Dothideomycetes incertae sedis</taxon>
        <taxon>Cryomyces</taxon>
    </lineage>
</organism>
<reference evidence="10 11" key="1">
    <citation type="submission" date="2023-08" db="EMBL/GenBank/DDBJ databases">
        <title>Black Yeasts Isolated from many extreme environments.</title>
        <authorList>
            <person name="Coleine C."/>
            <person name="Stajich J.E."/>
            <person name="Selbmann L."/>
        </authorList>
    </citation>
    <scope>NUCLEOTIDE SEQUENCE [LARGE SCALE GENOMIC DNA]</scope>
    <source>
        <strain evidence="10 11">CCFEE 536</strain>
    </source>
</reference>
<keyword evidence="6" id="KW-0862">Zinc</keyword>
<dbReference type="PANTHER" id="PTHR47466">
    <property type="match status" value="1"/>
</dbReference>
<keyword evidence="8" id="KW-1015">Disulfide bond</keyword>
<dbReference type="CDD" id="cd04275">
    <property type="entry name" value="ZnMc_pappalysin_like"/>
    <property type="match status" value="1"/>
</dbReference>
<keyword evidence="5" id="KW-0378">Hydrolase</keyword>
<dbReference type="InterPro" id="IPR008754">
    <property type="entry name" value="Peptidase_M43"/>
</dbReference>
<gene>
    <name evidence="10" type="ORF">LTR16_006515</name>
</gene>
<sequence>FNLKNTTYTVNDAWAVGNSTNDAAMKKALRRGTYAALNIYFQTDLYGNILGQCTLPANVGSNPSPSVYVSDGCNVQAATMPGGNIAGYNLGKTAVHETGHWLGLLHTFEGYSCSGNGDFIADTPQESTSTDGCPAKPAKDSCSSVAGVDPIHNYMDYSTDACYTNFTPGQTQRMQTMWSMYRSGK</sequence>
<proteinExistence type="inferred from homology"/>